<keyword evidence="1" id="KW-0175">Coiled coil</keyword>
<dbReference type="Pfam" id="PF01381">
    <property type="entry name" value="HTH_3"/>
    <property type="match status" value="1"/>
</dbReference>
<dbReference type="RefSeq" id="WP_160784329.1">
    <property type="nucleotide sequence ID" value="NZ_CP086610.1"/>
</dbReference>
<sequence>MTFPGESESNTIPFPLRPRDGDTLGGRIWRARDALGYSLEDLACRLALPEETVGGWERDHAEPEAGALFRLAETLCVSPSWLIAGIGTAPPEPAGSEYLYPLQCRLREVRQLHEQTGNAIAALEAEIARLIDRDRD</sequence>
<proteinExistence type="predicted"/>
<dbReference type="PROSITE" id="PS50943">
    <property type="entry name" value="HTH_CROC1"/>
    <property type="match status" value="1"/>
</dbReference>
<organism evidence="3 4">
    <name type="scientific">Shinella zoogloeoides</name>
    <name type="common">Crabtreella saccharophila</name>
    <dbReference type="NCBI Taxonomy" id="352475"/>
    <lineage>
        <taxon>Bacteria</taxon>
        <taxon>Pseudomonadati</taxon>
        <taxon>Pseudomonadota</taxon>
        <taxon>Alphaproteobacteria</taxon>
        <taxon>Hyphomicrobiales</taxon>
        <taxon>Rhizobiaceae</taxon>
        <taxon>Shinella</taxon>
    </lineage>
</organism>
<dbReference type="Gene3D" id="1.10.260.40">
    <property type="entry name" value="lambda repressor-like DNA-binding domains"/>
    <property type="match status" value="1"/>
</dbReference>
<dbReference type="EMBL" id="WUML01000001">
    <property type="protein sequence ID" value="MXN98860.1"/>
    <property type="molecule type" value="Genomic_DNA"/>
</dbReference>
<dbReference type="Proteomes" id="UP000440304">
    <property type="component" value="Unassembled WGS sequence"/>
</dbReference>
<comment type="caution">
    <text evidence="3">The sequence shown here is derived from an EMBL/GenBank/DDBJ whole genome shotgun (WGS) entry which is preliminary data.</text>
</comment>
<accession>A0A6N8T8H5</accession>
<dbReference type="InterPro" id="IPR001387">
    <property type="entry name" value="Cro/C1-type_HTH"/>
</dbReference>
<evidence type="ECO:0000256" key="1">
    <source>
        <dbReference type="SAM" id="Coils"/>
    </source>
</evidence>
<feature type="domain" description="HTH cro/C1-type" evidence="2">
    <location>
        <begin position="28"/>
        <end position="82"/>
    </location>
</feature>
<dbReference type="SMART" id="SM00530">
    <property type="entry name" value="HTH_XRE"/>
    <property type="match status" value="1"/>
</dbReference>
<dbReference type="OrthoDB" id="5659783at2"/>
<dbReference type="SUPFAM" id="SSF47413">
    <property type="entry name" value="lambda repressor-like DNA-binding domains"/>
    <property type="match status" value="1"/>
</dbReference>
<protein>
    <submittedName>
        <fullName evidence="3">Helix-turn-helix domain-containing protein</fullName>
    </submittedName>
</protein>
<evidence type="ECO:0000313" key="4">
    <source>
        <dbReference type="Proteomes" id="UP000440304"/>
    </source>
</evidence>
<evidence type="ECO:0000259" key="2">
    <source>
        <dbReference type="PROSITE" id="PS50943"/>
    </source>
</evidence>
<dbReference type="AlphaFoldDB" id="A0A6N8T8H5"/>
<dbReference type="CDD" id="cd00093">
    <property type="entry name" value="HTH_XRE"/>
    <property type="match status" value="1"/>
</dbReference>
<dbReference type="InterPro" id="IPR010982">
    <property type="entry name" value="Lambda_DNA-bd_dom_sf"/>
</dbReference>
<dbReference type="GO" id="GO:0003677">
    <property type="term" value="F:DNA binding"/>
    <property type="evidence" value="ECO:0007669"/>
    <property type="project" value="InterPro"/>
</dbReference>
<feature type="coiled-coil region" evidence="1">
    <location>
        <begin position="106"/>
        <end position="133"/>
    </location>
</feature>
<reference evidence="3 4" key="1">
    <citation type="submission" date="2019-12" db="EMBL/GenBank/DDBJ databases">
        <title>Shinella granuli gen. nov., sp. nov., and proposal of the reclassification of Zoogloea ramigera ATCC 19623 as Shinella zoogloeoides sp. nov.</title>
        <authorList>
            <person name="Gao J."/>
        </authorList>
    </citation>
    <scope>NUCLEOTIDE SEQUENCE [LARGE SCALE GENOMIC DNA]</scope>
    <source>
        <strain evidence="3 4">DSM 287</strain>
    </source>
</reference>
<name>A0A6N8T8H5_SHIZO</name>
<evidence type="ECO:0000313" key="3">
    <source>
        <dbReference type="EMBL" id="MXN98860.1"/>
    </source>
</evidence>
<gene>
    <name evidence="3" type="ORF">GR156_00980</name>
</gene>